<dbReference type="Gene3D" id="1.10.101.10">
    <property type="entry name" value="PGBD-like superfamily/PGBD"/>
    <property type="match status" value="2"/>
</dbReference>
<protein>
    <submittedName>
        <fullName evidence="5">Autolytic lysozime (1,4-beta-N-acetylmuramidase), family 25 of glycosyl hydrolase peptodoglycan-binding domain</fullName>
    </submittedName>
</protein>
<evidence type="ECO:0000313" key="6">
    <source>
        <dbReference type="Proteomes" id="UP000019482"/>
    </source>
</evidence>
<dbReference type="Pfam" id="PF01471">
    <property type="entry name" value="PG_binding_1"/>
    <property type="match status" value="1"/>
</dbReference>
<gene>
    <name evidence="5" type="ORF">CTDIVETGP_1307</name>
</gene>
<comment type="caution">
    <text evidence="5">The sequence shown here is derived from an EMBL/GenBank/DDBJ whole genome shotgun (WGS) entry which is preliminary data.</text>
</comment>
<dbReference type="SMR" id="W6NGR5"/>
<accession>W6NGR5</accession>
<dbReference type="GO" id="GO:0016052">
    <property type="term" value="P:carbohydrate catabolic process"/>
    <property type="evidence" value="ECO:0007669"/>
    <property type="project" value="TreeGrafter"/>
</dbReference>
<name>W6NGR5_CLOTY</name>
<evidence type="ECO:0000256" key="1">
    <source>
        <dbReference type="ARBA" id="ARBA00010646"/>
    </source>
</evidence>
<feature type="domain" description="Peptidoglycan binding-like" evidence="4">
    <location>
        <begin position="185"/>
        <end position="236"/>
    </location>
</feature>
<dbReference type="SUPFAM" id="SSF51445">
    <property type="entry name" value="(Trans)glycosidases"/>
    <property type="match status" value="1"/>
</dbReference>
<dbReference type="SUPFAM" id="SSF47090">
    <property type="entry name" value="PGBD-like"/>
    <property type="match status" value="2"/>
</dbReference>
<dbReference type="PANTHER" id="PTHR34135">
    <property type="entry name" value="LYSOZYME"/>
    <property type="match status" value="1"/>
</dbReference>
<dbReference type="SMART" id="SM00641">
    <property type="entry name" value="Glyco_25"/>
    <property type="match status" value="1"/>
</dbReference>
<evidence type="ECO:0000313" key="5">
    <source>
        <dbReference type="EMBL" id="CDL91237.1"/>
    </source>
</evidence>
<dbReference type="PROSITE" id="PS51904">
    <property type="entry name" value="GLYCOSYL_HYDROL_F25_2"/>
    <property type="match status" value="1"/>
</dbReference>
<dbReference type="EMBL" id="CBXI010000022">
    <property type="protein sequence ID" value="CDL91237.1"/>
    <property type="molecule type" value="Genomic_DNA"/>
</dbReference>
<dbReference type="InterPro" id="IPR002053">
    <property type="entry name" value="Glyco_hydro_25"/>
</dbReference>
<dbReference type="InterPro" id="IPR002477">
    <property type="entry name" value="Peptidoglycan-bd-like"/>
</dbReference>
<sequence>MIMKGIDIYSETVITDWTSVKNSGYEAVMIKATEGINYVNPLINKQYKNAKNLKLKIGFYHFARKNNPLEEYTHFIDIINNYTQELRPALDYEIGNNPDFNFINQFMSINSNLILYTTHNIGDNSGIAASRIWMAEPNTNPKDTKNYAGIQYNWNGNVSGIQGNVDMDLFSDSFLLKDNTPVSTIKVIQQELNLVLKSNLLIDGIKGNLTIKAINKFKSIMGLVQDGIWDNKSIQAITEIYLQPLDCIKAPHHEFATRYIQFRVGRGKDNLGIFSTGTAKCLSIWQSKYSLSADGKCGPLTWDKLLNKNC</sequence>
<dbReference type="Gene3D" id="3.20.20.80">
    <property type="entry name" value="Glycosidases"/>
    <property type="match status" value="1"/>
</dbReference>
<dbReference type="InterPro" id="IPR018077">
    <property type="entry name" value="Glyco_hydro_fam25_subgr"/>
</dbReference>
<keyword evidence="6" id="KW-1185">Reference proteome</keyword>
<dbReference type="Proteomes" id="UP000019482">
    <property type="component" value="Unassembled WGS sequence"/>
</dbReference>
<keyword evidence="3" id="KW-0326">Glycosidase</keyword>
<dbReference type="InterPro" id="IPR036365">
    <property type="entry name" value="PGBD-like_sf"/>
</dbReference>
<evidence type="ECO:0000259" key="4">
    <source>
        <dbReference type="Pfam" id="PF01471"/>
    </source>
</evidence>
<evidence type="ECO:0000256" key="3">
    <source>
        <dbReference type="ARBA" id="ARBA00023295"/>
    </source>
</evidence>
<dbReference type="InterPro" id="IPR017853">
    <property type="entry name" value="GH"/>
</dbReference>
<comment type="similarity">
    <text evidence="1">Belongs to the glycosyl hydrolase 25 family.</text>
</comment>
<proteinExistence type="inferred from homology"/>
<dbReference type="AlphaFoldDB" id="W6NGR5"/>
<keyword evidence="2 5" id="KW-0378">Hydrolase</keyword>
<dbReference type="PANTHER" id="PTHR34135:SF2">
    <property type="entry name" value="LYSOZYME"/>
    <property type="match status" value="1"/>
</dbReference>
<dbReference type="GO" id="GO:0003796">
    <property type="term" value="F:lysozyme activity"/>
    <property type="evidence" value="ECO:0007669"/>
    <property type="project" value="InterPro"/>
</dbReference>
<evidence type="ECO:0000256" key="2">
    <source>
        <dbReference type="ARBA" id="ARBA00022801"/>
    </source>
</evidence>
<dbReference type="GO" id="GO:0009253">
    <property type="term" value="P:peptidoglycan catabolic process"/>
    <property type="evidence" value="ECO:0007669"/>
    <property type="project" value="InterPro"/>
</dbReference>
<reference evidence="5 6" key="1">
    <citation type="journal article" date="2015" name="Genome Announc.">
        <title>Draft Genome Sequence of Clostridium tyrobutyricum Strain DIVETGP, Isolated from Cow's Milk for Grana Padano Production.</title>
        <authorList>
            <person name="Soggiu A."/>
            <person name="Piras C."/>
            <person name="Gaiarsa S."/>
            <person name="Sassera D."/>
            <person name="Roncada P."/>
            <person name="Bendixen E."/>
            <person name="Brasca M."/>
            <person name="Bonizzi L."/>
        </authorList>
    </citation>
    <scope>NUCLEOTIDE SEQUENCE [LARGE SCALE GENOMIC DNA]</scope>
    <source>
        <strain evidence="5 6">DIVETGP</strain>
    </source>
</reference>
<dbReference type="InterPro" id="IPR036366">
    <property type="entry name" value="PGBDSf"/>
</dbReference>
<dbReference type="Pfam" id="PF01183">
    <property type="entry name" value="Glyco_hydro_25"/>
    <property type="match status" value="1"/>
</dbReference>
<organism evidence="5 6">
    <name type="scientific">Clostridium tyrobutyricum DIVETGP</name>
    <dbReference type="NCBI Taxonomy" id="1408889"/>
    <lineage>
        <taxon>Bacteria</taxon>
        <taxon>Bacillati</taxon>
        <taxon>Bacillota</taxon>
        <taxon>Clostridia</taxon>
        <taxon>Eubacteriales</taxon>
        <taxon>Clostridiaceae</taxon>
        <taxon>Clostridium</taxon>
    </lineage>
</organism>
<dbReference type="GO" id="GO:0016998">
    <property type="term" value="P:cell wall macromolecule catabolic process"/>
    <property type="evidence" value="ECO:0007669"/>
    <property type="project" value="InterPro"/>
</dbReference>